<accession>A0A4Z1A3R8</accession>
<reference evidence="4" key="1">
    <citation type="journal article" date="2019" name="PLoS Negl. Trop. Dis.">
        <title>Revisiting the worldwide diversity of Leptospira species in the environment.</title>
        <authorList>
            <person name="Vincent A.T."/>
            <person name="Schiettekatte O."/>
            <person name="Bourhy P."/>
            <person name="Veyrier F.J."/>
            <person name="Picardeau M."/>
        </authorList>
    </citation>
    <scope>NUCLEOTIDE SEQUENCE [LARGE SCALE GENOMIC DNA]</scope>
    <source>
        <strain evidence="4">201702451</strain>
    </source>
</reference>
<evidence type="ECO:0000313" key="4">
    <source>
        <dbReference type="EMBL" id="TGL66448.1"/>
    </source>
</evidence>
<dbReference type="PANTHER" id="PTHR44591">
    <property type="entry name" value="STRESS RESPONSE REGULATOR PROTEIN 1"/>
    <property type="match status" value="1"/>
</dbReference>
<dbReference type="InterPro" id="IPR050595">
    <property type="entry name" value="Bact_response_regulator"/>
</dbReference>
<sequence>MEGGILVKKPKLLYVDDEIMNLHLFRDLFRNDFDVLVAKSGEEALEEILETDEIQYVISDMRMPGMNGLELISKAKTEKPNIVYCLLTGYDLTNEMEEAINQKQVARYFAKPLDPTEIRMFFSAGPSL</sequence>
<organism evidence="4 5">
    <name type="scientific">Leptospira jelokensis</name>
    <dbReference type="NCBI Taxonomy" id="2484931"/>
    <lineage>
        <taxon>Bacteria</taxon>
        <taxon>Pseudomonadati</taxon>
        <taxon>Spirochaetota</taxon>
        <taxon>Spirochaetia</taxon>
        <taxon>Leptospirales</taxon>
        <taxon>Leptospiraceae</taxon>
        <taxon>Leptospira</taxon>
    </lineage>
</organism>
<feature type="domain" description="Response regulatory" evidence="3">
    <location>
        <begin position="11"/>
        <end position="126"/>
    </location>
</feature>
<feature type="modified residue" description="4-aspartylphosphate" evidence="2">
    <location>
        <position position="60"/>
    </location>
</feature>
<dbReference type="SUPFAM" id="SSF52172">
    <property type="entry name" value="CheY-like"/>
    <property type="match status" value="1"/>
</dbReference>
<proteinExistence type="predicted"/>
<dbReference type="SMART" id="SM00448">
    <property type="entry name" value="REC"/>
    <property type="match status" value="1"/>
</dbReference>
<dbReference type="InterPro" id="IPR001789">
    <property type="entry name" value="Sig_transdc_resp-reg_receiver"/>
</dbReference>
<dbReference type="PANTHER" id="PTHR44591:SF19">
    <property type="entry name" value="TWO-COMPONENT RESPONSE REGULATOR-RELATED"/>
    <property type="match status" value="1"/>
</dbReference>
<dbReference type="OrthoDB" id="9808843at2"/>
<evidence type="ECO:0000256" key="2">
    <source>
        <dbReference type="PROSITE-ProRule" id="PRU00169"/>
    </source>
</evidence>
<dbReference type="EMBL" id="RQGH01000024">
    <property type="protein sequence ID" value="TGL66448.1"/>
    <property type="molecule type" value="Genomic_DNA"/>
</dbReference>
<dbReference type="Gene3D" id="3.40.50.2300">
    <property type="match status" value="1"/>
</dbReference>
<evidence type="ECO:0000259" key="3">
    <source>
        <dbReference type="PROSITE" id="PS50110"/>
    </source>
</evidence>
<dbReference type="Proteomes" id="UP000297567">
    <property type="component" value="Unassembled WGS sequence"/>
</dbReference>
<comment type="caution">
    <text evidence="4">The sequence shown here is derived from an EMBL/GenBank/DDBJ whole genome shotgun (WGS) entry which is preliminary data.</text>
</comment>
<name>A0A4Z1A3R8_9LEPT</name>
<dbReference type="AlphaFoldDB" id="A0A4Z1A3R8"/>
<keyword evidence="5" id="KW-1185">Reference proteome</keyword>
<evidence type="ECO:0000313" key="5">
    <source>
        <dbReference type="Proteomes" id="UP000297567"/>
    </source>
</evidence>
<dbReference type="PROSITE" id="PS50110">
    <property type="entry name" value="RESPONSE_REGULATORY"/>
    <property type="match status" value="1"/>
</dbReference>
<evidence type="ECO:0000256" key="1">
    <source>
        <dbReference type="ARBA" id="ARBA00022553"/>
    </source>
</evidence>
<dbReference type="Pfam" id="PF00072">
    <property type="entry name" value="Response_reg"/>
    <property type="match status" value="1"/>
</dbReference>
<protein>
    <submittedName>
        <fullName evidence="4">Response regulator</fullName>
    </submittedName>
</protein>
<keyword evidence="1 2" id="KW-0597">Phosphoprotein</keyword>
<gene>
    <name evidence="4" type="ORF">EHQ62_09705</name>
</gene>
<dbReference type="GO" id="GO:0000160">
    <property type="term" value="P:phosphorelay signal transduction system"/>
    <property type="evidence" value="ECO:0007669"/>
    <property type="project" value="InterPro"/>
</dbReference>
<dbReference type="InterPro" id="IPR011006">
    <property type="entry name" value="CheY-like_superfamily"/>
</dbReference>